<name>A0ABY4FXX9_9MICO</name>
<protein>
    <submittedName>
        <fullName evidence="1">YdeI/OmpD-associated family protein</fullName>
    </submittedName>
</protein>
<reference evidence="1 2" key="1">
    <citation type="submission" date="2022-04" db="EMBL/GenBank/DDBJ databases">
        <title>Leucobacter sp. isolated from rhizosphere of onion.</title>
        <authorList>
            <person name="Won M."/>
            <person name="Lee C.-M."/>
            <person name="Woen H.-Y."/>
            <person name="Kwon S.-W."/>
        </authorList>
    </citation>
    <scope>NUCLEOTIDE SEQUENCE [LARGE SCALE GENOMIC DNA]</scope>
    <source>
        <strain evidence="1 2">H25R-14</strain>
    </source>
</reference>
<evidence type="ECO:0000313" key="1">
    <source>
        <dbReference type="EMBL" id="UOQ61160.1"/>
    </source>
</evidence>
<dbReference type="Proteomes" id="UP000831775">
    <property type="component" value="Chromosome"/>
</dbReference>
<dbReference type="Pfam" id="PF13376">
    <property type="entry name" value="OmdA"/>
    <property type="match status" value="1"/>
</dbReference>
<dbReference type="Pfam" id="PF08922">
    <property type="entry name" value="DUF1905"/>
    <property type="match status" value="1"/>
</dbReference>
<proteinExistence type="predicted"/>
<sequence length="149" mass="15552">MALHLETTLLAQGPATAIELTDDQVAALGGGTRAAVIVTIGGRTARLRLGVMGGKNLIGLSKASRAELGVEIGDTVSADIELDSAPREIQVPEDLAAALDADPRVRAAFDALAPSHRKEHVRAVVEAKRSETRARRIASTVETVRASLA</sequence>
<dbReference type="InterPro" id="IPR015018">
    <property type="entry name" value="DUF1905"/>
</dbReference>
<organism evidence="1 2">
    <name type="scientific">Leucobacter rhizosphaerae</name>
    <dbReference type="NCBI Taxonomy" id="2932245"/>
    <lineage>
        <taxon>Bacteria</taxon>
        <taxon>Bacillati</taxon>
        <taxon>Actinomycetota</taxon>
        <taxon>Actinomycetes</taxon>
        <taxon>Micrococcales</taxon>
        <taxon>Microbacteriaceae</taxon>
        <taxon>Leucobacter</taxon>
    </lineage>
</organism>
<dbReference type="EMBL" id="CP095043">
    <property type="protein sequence ID" value="UOQ61160.1"/>
    <property type="molecule type" value="Genomic_DNA"/>
</dbReference>
<keyword evidence="2" id="KW-1185">Reference proteome</keyword>
<dbReference type="SUPFAM" id="SSF141694">
    <property type="entry name" value="AF2212/PG0164-like"/>
    <property type="match status" value="1"/>
</dbReference>
<evidence type="ECO:0000313" key="2">
    <source>
        <dbReference type="Proteomes" id="UP000831775"/>
    </source>
</evidence>
<gene>
    <name evidence="1" type="ORF">MUN76_04095</name>
</gene>
<dbReference type="RefSeq" id="WP_244687389.1">
    <property type="nucleotide sequence ID" value="NZ_CP095043.1"/>
</dbReference>
<dbReference type="Gene3D" id="2.40.30.100">
    <property type="entry name" value="AF2212/PG0164-like"/>
    <property type="match status" value="1"/>
</dbReference>
<dbReference type="InterPro" id="IPR037079">
    <property type="entry name" value="AF2212/PG0164-like_sf"/>
</dbReference>
<accession>A0ABY4FXX9</accession>